<dbReference type="Pfam" id="PF14980">
    <property type="entry name" value="TIP39"/>
    <property type="match status" value="1"/>
</dbReference>
<dbReference type="InterPro" id="IPR029396">
    <property type="entry name" value="TIP39"/>
</dbReference>
<protein>
    <recommendedName>
        <fullName evidence="3">Tuberoinfundibular peptide of 39 residues</fullName>
    </recommendedName>
    <alternativeName>
        <fullName evidence="8">Parathyroid hormone 2</fullName>
    </alternativeName>
</protein>
<gene>
    <name evidence="9" type="ORF">DNTS_009349</name>
</gene>
<evidence type="ECO:0000256" key="5">
    <source>
        <dbReference type="ARBA" id="ARBA00022685"/>
    </source>
</evidence>
<comment type="caution">
    <text evidence="9">The sequence shown here is derived from an EMBL/GenBank/DDBJ whole genome shotgun (WGS) entry which is preliminary data.</text>
</comment>
<evidence type="ECO:0000256" key="3">
    <source>
        <dbReference type="ARBA" id="ARBA00021831"/>
    </source>
</evidence>
<dbReference type="PANTHER" id="PTHR28585:SF1">
    <property type="entry name" value="TUBEROINFUNDIBULAR PEPTIDE OF 39 RESIDUES"/>
    <property type="match status" value="1"/>
</dbReference>
<keyword evidence="4" id="KW-0964">Secreted</keyword>
<dbReference type="PANTHER" id="PTHR28585">
    <property type="entry name" value="TUBEROINFUNDIBULAR PEPTIDE OF 39 RESIDUES"/>
    <property type="match status" value="1"/>
</dbReference>
<evidence type="ECO:0000256" key="6">
    <source>
        <dbReference type="ARBA" id="ARBA00022729"/>
    </source>
</evidence>
<evidence type="ECO:0000313" key="9">
    <source>
        <dbReference type="EMBL" id="TRY90388.1"/>
    </source>
</evidence>
<accession>A0A553QKZ5</accession>
<dbReference type="Proteomes" id="UP000316079">
    <property type="component" value="Unassembled WGS sequence"/>
</dbReference>
<evidence type="ECO:0000256" key="1">
    <source>
        <dbReference type="ARBA" id="ARBA00004613"/>
    </source>
</evidence>
<evidence type="ECO:0000313" key="10">
    <source>
        <dbReference type="Proteomes" id="UP000316079"/>
    </source>
</evidence>
<sequence length="236" mass="26804">MEDLRTSLESGKGVWIFPSSSSQRTVKKKNYSAKMVLLLPPRPALCFLVLSAVTLMTSAFPQPHLRPLQRSMDREESKGDQWEVLYPAISLRDWSIQMLTAPDFHPPKAGTDQLVVDDWLPLSQSQMAEELVKGWPGDLASRLGRQQKRNIVVADDAAFREKSKLLTAMERQKWLNSYMQKLLVVNSNDILSQLAYMPARANQQQPNCFLLTTLTKRNCVSDLMQNARELLFLAAL</sequence>
<dbReference type="GO" id="GO:0007218">
    <property type="term" value="P:neuropeptide signaling pathway"/>
    <property type="evidence" value="ECO:0007669"/>
    <property type="project" value="UniProtKB-KW"/>
</dbReference>
<keyword evidence="7" id="KW-0527">Neuropeptide</keyword>
<reference evidence="9 10" key="1">
    <citation type="journal article" date="2019" name="Sci. Data">
        <title>Hybrid genome assembly and annotation of Danionella translucida.</title>
        <authorList>
            <person name="Kadobianskyi M."/>
            <person name="Schulze L."/>
            <person name="Schuelke M."/>
            <person name="Judkewitz B."/>
        </authorList>
    </citation>
    <scope>NUCLEOTIDE SEQUENCE [LARGE SCALE GENOMIC DNA]</scope>
    <source>
        <strain evidence="9 10">Bolton</strain>
    </source>
</reference>
<evidence type="ECO:0000256" key="4">
    <source>
        <dbReference type="ARBA" id="ARBA00022525"/>
    </source>
</evidence>
<keyword evidence="6" id="KW-0732">Signal</keyword>
<keyword evidence="5" id="KW-0165">Cleavage on pair of basic residues</keyword>
<evidence type="ECO:0000256" key="8">
    <source>
        <dbReference type="ARBA" id="ARBA00030147"/>
    </source>
</evidence>
<keyword evidence="10" id="KW-1185">Reference proteome</keyword>
<evidence type="ECO:0000256" key="2">
    <source>
        <dbReference type="ARBA" id="ARBA00006307"/>
    </source>
</evidence>
<dbReference type="STRING" id="623744.A0A553QKZ5"/>
<dbReference type="GO" id="GO:0005576">
    <property type="term" value="C:extracellular region"/>
    <property type="evidence" value="ECO:0007669"/>
    <property type="project" value="UniProtKB-SubCell"/>
</dbReference>
<comment type="subcellular location">
    <subcellularLocation>
        <location evidence="1">Secreted</location>
    </subcellularLocation>
</comment>
<proteinExistence type="inferred from homology"/>
<name>A0A553QKZ5_9TELE</name>
<organism evidence="9 10">
    <name type="scientific">Danionella cerebrum</name>
    <dbReference type="NCBI Taxonomy" id="2873325"/>
    <lineage>
        <taxon>Eukaryota</taxon>
        <taxon>Metazoa</taxon>
        <taxon>Chordata</taxon>
        <taxon>Craniata</taxon>
        <taxon>Vertebrata</taxon>
        <taxon>Euteleostomi</taxon>
        <taxon>Actinopterygii</taxon>
        <taxon>Neopterygii</taxon>
        <taxon>Teleostei</taxon>
        <taxon>Ostariophysi</taxon>
        <taxon>Cypriniformes</taxon>
        <taxon>Danionidae</taxon>
        <taxon>Danioninae</taxon>
        <taxon>Danionella</taxon>
    </lineage>
</organism>
<dbReference type="OrthoDB" id="9940245at2759"/>
<dbReference type="EMBL" id="SRMA01025851">
    <property type="protein sequence ID" value="TRY90388.1"/>
    <property type="molecule type" value="Genomic_DNA"/>
</dbReference>
<dbReference type="AlphaFoldDB" id="A0A553QKZ5"/>
<comment type="similarity">
    <text evidence="2">Belongs to the parathyroid hormone family.</text>
</comment>
<evidence type="ECO:0000256" key="7">
    <source>
        <dbReference type="ARBA" id="ARBA00023320"/>
    </source>
</evidence>